<feature type="chain" id="PRO_5008903640" evidence="2">
    <location>
        <begin position="20"/>
        <end position="85"/>
    </location>
</feature>
<comment type="caution">
    <text evidence="3">The sequence shown here is derived from an EMBL/GenBank/DDBJ whole genome shotgun (WGS) entry which is preliminary data.</text>
</comment>
<gene>
    <name evidence="3" type="ORF">Ocin01_17255</name>
</gene>
<dbReference type="AlphaFoldDB" id="A0A1D2M8W1"/>
<name>A0A1D2M8W1_ORCCI</name>
<keyword evidence="2" id="KW-0732">Signal</keyword>
<dbReference type="Proteomes" id="UP000094527">
    <property type="component" value="Unassembled WGS sequence"/>
</dbReference>
<evidence type="ECO:0000256" key="2">
    <source>
        <dbReference type="SAM" id="SignalP"/>
    </source>
</evidence>
<organism evidence="3 4">
    <name type="scientific">Orchesella cincta</name>
    <name type="common">Springtail</name>
    <name type="synonym">Podura cincta</name>
    <dbReference type="NCBI Taxonomy" id="48709"/>
    <lineage>
        <taxon>Eukaryota</taxon>
        <taxon>Metazoa</taxon>
        <taxon>Ecdysozoa</taxon>
        <taxon>Arthropoda</taxon>
        <taxon>Hexapoda</taxon>
        <taxon>Collembola</taxon>
        <taxon>Entomobryomorpha</taxon>
        <taxon>Entomobryoidea</taxon>
        <taxon>Orchesellidae</taxon>
        <taxon>Orchesellinae</taxon>
        <taxon>Orchesella</taxon>
    </lineage>
</organism>
<evidence type="ECO:0000313" key="4">
    <source>
        <dbReference type="Proteomes" id="UP000094527"/>
    </source>
</evidence>
<keyword evidence="4" id="KW-1185">Reference proteome</keyword>
<accession>A0A1D2M8W1</accession>
<reference evidence="3 4" key="1">
    <citation type="journal article" date="2016" name="Genome Biol. Evol.">
        <title>Gene Family Evolution Reflects Adaptation to Soil Environmental Stressors in the Genome of the Collembolan Orchesella cincta.</title>
        <authorList>
            <person name="Faddeeva-Vakhrusheva A."/>
            <person name="Derks M.F."/>
            <person name="Anvar S.Y."/>
            <person name="Agamennone V."/>
            <person name="Suring W."/>
            <person name="Smit S."/>
            <person name="van Straalen N.M."/>
            <person name="Roelofs D."/>
        </authorList>
    </citation>
    <scope>NUCLEOTIDE SEQUENCE [LARGE SCALE GENOMIC DNA]</scope>
    <source>
        <tissue evidence="3">Mixed pool</tissue>
    </source>
</reference>
<feature type="signal peptide" evidence="2">
    <location>
        <begin position="1"/>
        <end position="19"/>
    </location>
</feature>
<feature type="region of interest" description="Disordered" evidence="1">
    <location>
        <begin position="40"/>
        <end position="60"/>
    </location>
</feature>
<proteinExistence type="predicted"/>
<dbReference type="EMBL" id="LJIJ01002651">
    <property type="protein sequence ID" value="ODM89427.1"/>
    <property type="molecule type" value="Genomic_DNA"/>
</dbReference>
<evidence type="ECO:0000256" key="1">
    <source>
        <dbReference type="SAM" id="MobiDB-lite"/>
    </source>
</evidence>
<sequence>MKVAILFLVVLAIVALSEAATPELEPQDFELVQDDKGNMETDMNEMASPNMAAPSQPESATPAIRVSSIDAYWNAIDATGAPAAH</sequence>
<protein>
    <submittedName>
        <fullName evidence="3">Uncharacterized protein</fullName>
    </submittedName>
</protein>
<evidence type="ECO:0000313" key="3">
    <source>
        <dbReference type="EMBL" id="ODM89427.1"/>
    </source>
</evidence>